<reference evidence="2" key="1">
    <citation type="journal article" date="2007" name="Environ. Microbiol.">
        <title>Proteorhodopsin photosystem gene clusters exhibit co-evolutionary trends and shared ancestry among diverse marine microbial phyla.</title>
        <authorList>
            <person name="McCarren J."/>
            <person name="Delong E.F."/>
        </authorList>
    </citation>
    <scope>NUCLEOTIDE SEQUENCE</scope>
</reference>
<proteinExistence type="predicted"/>
<keyword evidence="1" id="KW-0812">Transmembrane</keyword>
<keyword evidence="1" id="KW-0472">Membrane</keyword>
<feature type="transmembrane region" description="Helical" evidence="1">
    <location>
        <begin position="82"/>
        <end position="104"/>
    </location>
</feature>
<feature type="transmembrane region" description="Helical" evidence="1">
    <location>
        <begin position="29"/>
        <end position="48"/>
    </location>
</feature>
<protein>
    <recommendedName>
        <fullName evidence="3">DUF2069 domain-containing protein</fullName>
    </recommendedName>
</protein>
<evidence type="ECO:0000313" key="2">
    <source>
        <dbReference type="EMBL" id="ABL97181.1"/>
    </source>
</evidence>
<evidence type="ECO:0008006" key="3">
    <source>
        <dbReference type="Google" id="ProtNLM"/>
    </source>
</evidence>
<sequence>MNLNKLFIAFTGGLVLTHAVNGLMIGTPLIGIIIWSFPLAIFFLQAWFKPTARVYQIFSFIILIYFMIICLDIPGLPNLTAASLLFWLELTEIVIVFFIACYAAREQLRNVK</sequence>
<accession>A4GJ86</accession>
<gene>
    <name evidence="2" type="ORF">MBMO_EB0-49D07.0024</name>
</gene>
<feature type="transmembrane region" description="Helical" evidence="1">
    <location>
        <begin position="55"/>
        <end position="76"/>
    </location>
</feature>
<dbReference type="EMBL" id="EF107099">
    <property type="protein sequence ID" value="ABL97181.1"/>
    <property type="molecule type" value="Genomic_DNA"/>
</dbReference>
<keyword evidence="1" id="KW-1133">Transmembrane helix</keyword>
<name>A4GJ86_9BACT</name>
<organism evidence="2">
    <name type="scientific">uncultured marine bacterium EB0_49D07</name>
    <dbReference type="NCBI Taxonomy" id="415439"/>
    <lineage>
        <taxon>Bacteria</taxon>
        <taxon>environmental samples</taxon>
    </lineage>
</organism>
<evidence type="ECO:0000256" key="1">
    <source>
        <dbReference type="SAM" id="Phobius"/>
    </source>
</evidence>
<dbReference type="AlphaFoldDB" id="A4GJ86"/>